<gene>
    <name evidence="1" type="ORF">CTRU02_213419</name>
</gene>
<organism evidence="1 2">
    <name type="scientific">Colletotrichum truncatum</name>
    <name type="common">Anthracnose fungus</name>
    <name type="synonym">Colletotrichum capsici</name>
    <dbReference type="NCBI Taxonomy" id="5467"/>
    <lineage>
        <taxon>Eukaryota</taxon>
        <taxon>Fungi</taxon>
        <taxon>Dikarya</taxon>
        <taxon>Ascomycota</taxon>
        <taxon>Pezizomycotina</taxon>
        <taxon>Sordariomycetes</taxon>
        <taxon>Hypocreomycetidae</taxon>
        <taxon>Glomerellales</taxon>
        <taxon>Glomerellaceae</taxon>
        <taxon>Colletotrichum</taxon>
        <taxon>Colletotrichum truncatum species complex</taxon>
    </lineage>
</organism>
<name>A0ACC3YL74_COLTU</name>
<protein>
    <submittedName>
        <fullName evidence="1">Uncharacterized protein</fullName>
    </submittedName>
</protein>
<comment type="caution">
    <text evidence="1">The sequence shown here is derived from an EMBL/GenBank/DDBJ whole genome shotgun (WGS) entry which is preliminary data.</text>
</comment>
<accession>A0ACC3YL74</accession>
<dbReference type="Proteomes" id="UP000805649">
    <property type="component" value="Unassembled WGS sequence"/>
</dbReference>
<dbReference type="EMBL" id="VUJX02000009">
    <property type="protein sequence ID" value="KAL0932466.1"/>
    <property type="molecule type" value="Genomic_DNA"/>
</dbReference>
<evidence type="ECO:0000313" key="2">
    <source>
        <dbReference type="Proteomes" id="UP000805649"/>
    </source>
</evidence>
<keyword evidence="2" id="KW-1185">Reference proteome</keyword>
<evidence type="ECO:0000313" key="1">
    <source>
        <dbReference type="EMBL" id="KAL0932466.1"/>
    </source>
</evidence>
<proteinExistence type="predicted"/>
<reference evidence="1 2" key="1">
    <citation type="journal article" date="2020" name="Phytopathology">
        <title>Genome Sequence Resources of Colletotrichum truncatum, C. plurivorum, C. musicola, and C. sojae: Four Species Pathogenic to Soybean (Glycine max).</title>
        <authorList>
            <person name="Rogerio F."/>
            <person name="Boufleur T.R."/>
            <person name="Ciampi-Guillardi M."/>
            <person name="Sukno S.A."/>
            <person name="Thon M.R."/>
            <person name="Massola Junior N.S."/>
            <person name="Baroncelli R."/>
        </authorList>
    </citation>
    <scope>NUCLEOTIDE SEQUENCE [LARGE SCALE GENOMIC DNA]</scope>
    <source>
        <strain evidence="1 2">CMES1059</strain>
    </source>
</reference>
<sequence>MSTETFTQNSLFNAGLSGPKSYYYYEQEQYHHHHHLYSPSPRLSALASPHLSAAHAQAKQTNSSFKQSTTTAASTTIMTRQQRRASQQLQPQPLHPLATLVAVVFDFFLRGILDLTWPFRELLRMIVRGVFASLCWAYHALPLPLALGLLYFGFQSVPEALRSVEELRAVYDTRLDGGFRATPDISGVEGLYALGELALVRWGDLGVLSAFYCLALMTAAYGVMLFIEMRDYVRDTWALIEVEVKALRADESS</sequence>